<evidence type="ECO:0000313" key="1">
    <source>
        <dbReference type="EMBL" id="MBS4077560.1"/>
    </source>
</evidence>
<keyword evidence="2" id="KW-1185">Reference proteome</keyword>
<accession>A0ABS5MTF5</accession>
<proteinExistence type="predicted"/>
<evidence type="ECO:0008006" key="3">
    <source>
        <dbReference type="Google" id="ProtNLM"/>
    </source>
</evidence>
<protein>
    <recommendedName>
        <fullName evidence="3">Phage protein</fullName>
    </recommendedName>
</protein>
<dbReference type="RefSeq" id="WP_212544080.1">
    <property type="nucleotide sequence ID" value="NZ_JAGYHF010000002.1"/>
</dbReference>
<dbReference type="EMBL" id="JAGYHF010000002">
    <property type="protein sequence ID" value="MBS4077560.1"/>
    <property type="molecule type" value="Genomic_DNA"/>
</dbReference>
<gene>
    <name evidence="1" type="ORF">KFS80_04550</name>
</gene>
<name>A0ABS5MTF5_9PSED</name>
<reference evidence="1 2" key="1">
    <citation type="submission" date="2021-04" db="EMBL/GenBank/DDBJ databases">
        <title>Pseudomonas rustica sp. nov. isolated from raw milk.</title>
        <authorList>
            <person name="Fiedler G."/>
            <person name="Gieschler S."/>
            <person name="Kabisch J."/>
            <person name="Grimmler C."/>
            <person name="Brinks E."/>
            <person name="Wagner N."/>
            <person name="Hetzer B."/>
            <person name="Franz C.M.A.P."/>
            <person name="Boehnlein C."/>
        </authorList>
    </citation>
    <scope>NUCLEOTIDE SEQUENCE [LARGE SCALE GENOMIC DNA]</scope>
    <source>
        <strain evidence="1 2">MBT-4</strain>
    </source>
</reference>
<organism evidence="1 2">
    <name type="scientific">Pseudomonas rustica</name>
    <dbReference type="NCBI Taxonomy" id="2827099"/>
    <lineage>
        <taxon>Bacteria</taxon>
        <taxon>Pseudomonadati</taxon>
        <taxon>Pseudomonadota</taxon>
        <taxon>Gammaproteobacteria</taxon>
        <taxon>Pseudomonadales</taxon>
        <taxon>Pseudomonadaceae</taxon>
        <taxon>Pseudomonas</taxon>
    </lineage>
</organism>
<dbReference type="Proteomes" id="UP000676035">
    <property type="component" value="Unassembled WGS sequence"/>
</dbReference>
<comment type="caution">
    <text evidence="1">The sequence shown here is derived from an EMBL/GenBank/DDBJ whole genome shotgun (WGS) entry which is preliminary data.</text>
</comment>
<sequence>MNYPKIIEYKGCLIKEYDPQYQANSFQVCYMNGEPMGGLEKTLADAKAQIDDMDVSYHDES</sequence>
<evidence type="ECO:0000313" key="2">
    <source>
        <dbReference type="Proteomes" id="UP000676035"/>
    </source>
</evidence>